<organism evidence="3 4">
    <name type="scientific">Streptomyces spectabilis</name>
    <dbReference type="NCBI Taxonomy" id="68270"/>
    <lineage>
        <taxon>Bacteria</taxon>
        <taxon>Bacillati</taxon>
        <taxon>Actinomycetota</taxon>
        <taxon>Actinomycetes</taxon>
        <taxon>Kitasatosporales</taxon>
        <taxon>Streptomycetaceae</taxon>
        <taxon>Streptomyces</taxon>
    </lineage>
</organism>
<feature type="coiled-coil region" evidence="1">
    <location>
        <begin position="14"/>
        <end position="48"/>
    </location>
</feature>
<feature type="region of interest" description="Disordered" evidence="2">
    <location>
        <begin position="90"/>
        <end position="113"/>
    </location>
</feature>
<evidence type="ECO:0000256" key="1">
    <source>
        <dbReference type="SAM" id="Coils"/>
    </source>
</evidence>
<name>A0A516RI65_STRST</name>
<proteinExistence type="predicted"/>
<dbReference type="AlphaFoldDB" id="A0A516RI65"/>
<dbReference type="Proteomes" id="UP000316806">
    <property type="component" value="Chromosome"/>
</dbReference>
<evidence type="ECO:0000313" key="3">
    <source>
        <dbReference type="EMBL" id="QDQ15350.1"/>
    </source>
</evidence>
<dbReference type="EMBL" id="CP040916">
    <property type="protein sequence ID" value="QDQ15350.1"/>
    <property type="molecule type" value="Genomic_DNA"/>
</dbReference>
<dbReference type="RefSeq" id="WP_144322553.1">
    <property type="nucleotide sequence ID" value="NZ_CP040916.1"/>
</dbReference>
<evidence type="ECO:0000256" key="2">
    <source>
        <dbReference type="SAM" id="MobiDB-lite"/>
    </source>
</evidence>
<sequence>MTIFRKAPDHGDLLHQILRELGELRQRADAQERAADQARQDANAAISRGLAEIRAVVRDGLDRCNDTIRDPLIRISTELVAMRAAISELGRDRPAAEPPAAEPAPVRHAEPAPPKVDAYDTTPVGESGGDHTDLLCKAAGISSAKLEVHRDTWAFLVEHAGQDRHFHIPGAVREEKGTVTVDVSGLSLVAALTSLDATQHTPGVDPGTVAIAHHLYERVADTVRSLATPPHPADQPVTITIDDRMAVPDGEDRPATRG</sequence>
<reference evidence="3 4" key="1">
    <citation type="journal article" date="2019" name="J. Ind. Microbiol. Biotechnol.">
        <title>The complete genomic sequence of Streptomyces spectabilis NRRL-2792 and identification of secondary metabolite biosynthetic gene clusters.</title>
        <authorList>
            <person name="Sinha A."/>
            <person name="Phillips-Salemka S."/>
            <person name="Niraula T.A."/>
            <person name="Short K.A."/>
            <person name="Niraula N.P."/>
        </authorList>
    </citation>
    <scope>NUCLEOTIDE SEQUENCE [LARGE SCALE GENOMIC DNA]</scope>
    <source>
        <strain evidence="3 4">NRRL 2792</strain>
    </source>
</reference>
<evidence type="ECO:0000313" key="4">
    <source>
        <dbReference type="Proteomes" id="UP000316806"/>
    </source>
</evidence>
<gene>
    <name evidence="3" type="ORF">FH965_36280</name>
</gene>
<keyword evidence="1" id="KW-0175">Coiled coil</keyword>
<accession>A0A516RI65</accession>
<protein>
    <submittedName>
        <fullName evidence="3">Uncharacterized protein</fullName>
    </submittedName>
</protein>